<keyword evidence="6" id="KW-1185">Reference proteome</keyword>
<comment type="similarity">
    <text evidence="3">Belongs to the flavin-dependent halogenase family. Bacterial tryptophan halogenase subfamily.</text>
</comment>
<keyword evidence="1" id="KW-0560">Oxidoreductase</keyword>
<evidence type="ECO:0000313" key="5">
    <source>
        <dbReference type="EMBL" id="WNF00130.1"/>
    </source>
</evidence>
<evidence type="ECO:0000313" key="6">
    <source>
        <dbReference type="Proteomes" id="UP001305606"/>
    </source>
</evidence>
<sequence length="512" mass="56140">MSSEDRKAYEGHNERTDRGEHTEYDVVVVGGGPGGSTLAALVAMQGHRVLILEKETFPRYQIGESLLPSTIHGVCKLTGVSEKLAAAGFTPKKGGTFRWGANPEPWTFSFSVSPKIAGATSHAYQVERSKFDSILLEHAVEKGAEVRFQAAVSDVIEDSERVTGVRYTDAGGVEHEVRATYVVDASGNGSRLHKRVGGTREYSQFFRSLALFGYFRGGKRLPAPNSGNILSVAFSSGWFWYIPLTPDLTSVGAVVRRENADKVQGDPEQALRALIDECPMIKDYLADATRVTDGQYGQLRVRKDYSYHQTSFWRPGLVLIGDAACFVDPVFSSGVHLATYSALLAARSIGSTLAGLVSEEAAFTEFEARYRREYGVFYEFLMSFYDMHVDENSYFWSAKKVTRNQHTELESFVELVAGISSSEFDLDGAESAALRMKSKSAEFVSAIEEMSTDSEGNMTPLFRSSAVRQAMQEGAQVQSRAFLGEDLGPDVPMFPGGLITSDDGMLWQPGPA</sequence>
<name>A0ABY9V5H0_9ACTN</name>
<proteinExistence type="inferred from homology"/>
<protein>
    <submittedName>
        <fullName evidence="5">Tryptophan 7-halogenase</fullName>
    </submittedName>
</protein>
<evidence type="ECO:0000256" key="4">
    <source>
        <dbReference type="SAM" id="MobiDB-lite"/>
    </source>
</evidence>
<dbReference type="InterPro" id="IPR006905">
    <property type="entry name" value="Flavin_halogenase"/>
</dbReference>
<dbReference type="InterPro" id="IPR050816">
    <property type="entry name" value="Flavin-dep_Halogenase_NPB"/>
</dbReference>
<dbReference type="PRINTS" id="PR00420">
    <property type="entry name" value="RNGMNOXGNASE"/>
</dbReference>
<dbReference type="SUPFAM" id="SSF51905">
    <property type="entry name" value="FAD/NAD(P)-binding domain"/>
    <property type="match status" value="1"/>
</dbReference>
<dbReference type="InterPro" id="IPR036188">
    <property type="entry name" value="FAD/NAD-bd_sf"/>
</dbReference>
<dbReference type="Pfam" id="PF04820">
    <property type="entry name" value="Trp_halogenase"/>
    <property type="match status" value="2"/>
</dbReference>
<accession>A0ABY9V5H0</accession>
<evidence type="ECO:0000256" key="2">
    <source>
        <dbReference type="ARBA" id="ARBA00023033"/>
    </source>
</evidence>
<reference evidence="5 6" key="1">
    <citation type="submission" date="2023-02" db="EMBL/GenBank/DDBJ databases">
        <title>Streptomyces sp. SCA4-21 with antifungal activity against Fusarium oxysporum f. sp. cubense, Streptomyces sp. SCA2-17 with antifungal activity against Fusarium oxysporum f. sp. cubense.</title>
        <authorList>
            <person name="Qi D."/>
        </authorList>
    </citation>
    <scope>NUCLEOTIDE SEQUENCE [LARGE SCALE GENOMIC DNA]</scope>
    <source>
        <strain evidence="5 6">SCA4-21</strain>
    </source>
</reference>
<evidence type="ECO:0000256" key="3">
    <source>
        <dbReference type="ARBA" id="ARBA00038396"/>
    </source>
</evidence>
<keyword evidence="2" id="KW-0503">Monooxygenase</keyword>
<gene>
    <name evidence="5" type="ORF">PS467_34870</name>
</gene>
<feature type="region of interest" description="Disordered" evidence="4">
    <location>
        <begin position="1"/>
        <end position="22"/>
    </location>
</feature>
<dbReference type="EMBL" id="CP117522">
    <property type="protein sequence ID" value="WNF00130.1"/>
    <property type="molecule type" value="Genomic_DNA"/>
</dbReference>
<dbReference type="PANTHER" id="PTHR43747:SF5">
    <property type="entry name" value="FAD-BINDING DOMAIN-CONTAINING PROTEIN"/>
    <property type="match status" value="1"/>
</dbReference>
<dbReference type="PANTHER" id="PTHR43747">
    <property type="entry name" value="FAD-BINDING PROTEIN"/>
    <property type="match status" value="1"/>
</dbReference>
<organism evidence="5 6">
    <name type="scientific">Streptomyces luomodiensis</name>
    <dbReference type="NCBI Taxonomy" id="3026192"/>
    <lineage>
        <taxon>Bacteria</taxon>
        <taxon>Bacillati</taxon>
        <taxon>Actinomycetota</taxon>
        <taxon>Actinomycetes</taxon>
        <taxon>Kitasatosporales</taxon>
        <taxon>Streptomycetaceae</taxon>
        <taxon>Streptomyces</taxon>
    </lineage>
</organism>
<dbReference type="RefSeq" id="WP_311038544.1">
    <property type="nucleotide sequence ID" value="NZ_CP117522.1"/>
</dbReference>
<dbReference type="Gene3D" id="3.50.50.60">
    <property type="entry name" value="FAD/NAD(P)-binding domain"/>
    <property type="match status" value="1"/>
</dbReference>
<dbReference type="Proteomes" id="UP001305606">
    <property type="component" value="Chromosome"/>
</dbReference>
<evidence type="ECO:0000256" key="1">
    <source>
        <dbReference type="ARBA" id="ARBA00023002"/>
    </source>
</evidence>
<dbReference type="Gene3D" id="3.30.9.100">
    <property type="match status" value="1"/>
</dbReference>